<gene>
    <name evidence="1" type="ORF">AKAME5_000359200</name>
</gene>
<name>A0AAD3MAJ8_LATJO</name>
<sequence>MVHPSLTKRNHLRFFQNNLRLSSAVLTLLDCCYCAPFGSSRTGLRPGWPRLLPKEISRKLSRAARLVAAVVAASWEPRRATAPSDSKSGCTAGAEKGTWRSLRPNLWPRPVIQHLQLAQRRYNTTGAYSSRCSCQYLARVPKSAQLVLQLSIMIQASRCSFRKVLRDLRRAVPPMTYKAAIVQDPVAPVHHRGPRHLVFPISLFPVLLASSSWAHWCIATLWIIQAQTDFCMSKWEERSSTT</sequence>
<reference evidence="1" key="1">
    <citation type="submission" date="2022-08" db="EMBL/GenBank/DDBJ databases">
        <title>Genome sequencing of akame (Lates japonicus).</title>
        <authorList>
            <person name="Hashiguchi Y."/>
            <person name="Takahashi H."/>
        </authorList>
    </citation>
    <scope>NUCLEOTIDE SEQUENCE</scope>
    <source>
        <strain evidence="1">Kochi</strain>
    </source>
</reference>
<evidence type="ECO:0000313" key="1">
    <source>
        <dbReference type="EMBL" id="GLD50256.1"/>
    </source>
</evidence>
<evidence type="ECO:0000313" key="2">
    <source>
        <dbReference type="Proteomes" id="UP001279410"/>
    </source>
</evidence>
<dbReference type="Proteomes" id="UP001279410">
    <property type="component" value="Unassembled WGS sequence"/>
</dbReference>
<dbReference type="AlphaFoldDB" id="A0AAD3MAJ8"/>
<dbReference type="EMBL" id="BRZM01000009">
    <property type="protein sequence ID" value="GLD50256.1"/>
    <property type="molecule type" value="Genomic_DNA"/>
</dbReference>
<protein>
    <submittedName>
        <fullName evidence="1">XK-related protein 7</fullName>
    </submittedName>
</protein>
<keyword evidence="2" id="KW-1185">Reference proteome</keyword>
<proteinExistence type="predicted"/>
<accession>A0AAD3MAJ8</accession>
<comment type="caution">
    <text evidence="1">The sequence shown here is derived from an EMBL/GenBank/DDBJ whole genome shotgun (WGS) entry which is preliminary data.</text>
</comment>
<organism evidence="1 2">
    <name type="scientific">Lates japonicus</name>
    <name type="common">Japanese lates</name>
    <dbReference type="NCBI Taxonomy" id="270547"/>
    <lineage>
        <taxon>Eukaryota</taxon>
        <taxon>Metazoa</taxon>
        <taxon>Chordata</taxon>
        <taxon>Craniata</taxon>
        <taxon>Vertebrata</taxon>
        <taxon>Euteleostomi</taxon>
        <taxon>Actinopterygii</taxon>
        <taxon>Neopterygii</taxon>
        <taxon>Teleostei</taxon>
        <taxon>Neoteleostei</taxon>
        <taxon>Acanthomorphata</taxon>
        <taxon>Carangaria</taxon>
        <taxon>Carangaria incertae sedis</taxon>
        <taxon>Centropomidae</taxon>
        <taxon>Lates</taxon>
    </lineage>
</organism>